<reference evidence="2 3" key="1">
    <citation type="submission" date="2019-12" db="EMBL/GenBank/DDBJ databases">
        <title>Genomic-based taxomic classification of the family Erythrobacteraceae.</title>
        <authorList>
            <person name="Xu L."/>
        </authorList>
    </citation>
    <scope>NUCLEOTIDE SEQUENCE [LARGE SCALE GENOMIC DNA]</scope>
    <source>
        <strain evidence="2 3">LMG 29518</strain>
    </source>
</reference>
<sequence length="129" mass="14786">MTKEEFMQDYIGAFNRGDFDGFTRFYADDVDFDLGGKRRIKGRQAIREFYEGVFARIDETLDVTQLVIDDEGAACIIVTEFKALEDWSDFIAGPIRKGESIFIESFIFYRIGPDGKFTHVRTARSQGKA</sequence>
<dbReference type="Proteomes" id="UP000438476">
    <property type="component" value="Unassembled WGS sequence"/>
</dbReference>
<dbReference type="OrthoDB" id="26840at2"/>
<dbReference type="Gene3D" id="3.10.450.50">
    <property type="match status" value="1"/>
</dbReference>
<feature type="domain" description="SnoaL-like" evidence="1">
    <location>
        <begin position="8"/>
        <end position="119"/>
    </location>
</feature>
<proteinExistence type="predicted"/>
<dbReference type="RefSeq" id="WP_160736596.1">
    <property type="nucleotide sequence ID" value="NZ_WTYT01000004.1"/>
</dbReference>
<dbReference type="Pfam" id="PF12680">
    <property type="entry name" value="SnoaL_2"/>
    <property type="match status" value="1"/>
</dbReference>
<evidence type="ECO:0000313" key="3">
    <source>
        <dbReference type="Proteomes" id="UP000438476"/>
    </source>
</evidence>
<dbReference type="InterPro" id="IPR037401">
    <property type="entry name" value="SnoaL-like"/>
</dbReference>
<dbReference type="InterPro" id="IPR032710">
    <property type="entry name" value="NTF2-like_dom_sf"/>
</dbReference>
<protein>
    <recommendedName>
        <fullName evidence="1">SnoaL-like domain-containing protein</fullName>
    </recommendedName>
</protein>
<keyword evidence="3" id="KW-1185">Reference proteome</keyword>
<name>A0A6I4T6S2_9SPHN</name>
<gene>
    <name evidence="2" type="ORF">GRI91_10365</name>
</gene>
<evidence type="ECO:0000259" key="1">
    <source>
        <dbReference type="Pfam" id="PF12680"/>
    </source>
</evidence>
<dbReference type="SUPFAM" id="SSF54427">
    <property type="entry name" value="NTF2-like"/>
    <property type="match status" value="1"/>
</dbReference>
<organism evidence="2 3">
    <name type="scientific">Altericroceibacterium endophyticum</name>
    <dbReference type="NCBI Taxonomy" id="1808508"/>
    <lineage>
        <taxon>Bacteria</taxon>
        <taxon>Pseudomonadati</taxon>
        <taxon>Pseudomonadota</taxon>
        <taxon>Alphaproteobacteria</taxon>
        <taxon>Sphingomonadales</taxon>
        <taxon>Erythrobacteraceae</taxon>
        <taxon>Altericroceibacterium</taxon>
    </lineage>
</organism>
<dbReference type="EMBL" id="WTYT01000004">
    <property type="protein sequence ID" value="MXO66159.1"/>
    <property type="molecule type" value="Genomic_DNA"/>
</dbReference>
<comment type="caution">
    <text evidence="2">The sequence shown here is derived from an EMBL/GenBank/DDBJ whole genome shotgun (WGS) entry which is preliminary data.</text>
</comment>
<dbReference type="AlphaFoldDB" id="A0A6I4T6S2"/>
<evidence type="ECO:0000313" key="2">
    <source>
        <dbReference type="EMBL" id="MXO66159.1"/>
    </source>
</evidence>
<accession>A0A6I4T6S2</accession>